<evidence type="ECO:0000256" key="1">
    <source>
        <dbReference type="SAM" id="SignalP"/>
    </source>
</evidence>
<name>A0A4V2P993_9GAMM</name>
<dbReference type="Proteomes" id="UP000294887">
    <property type="component" value="Unassembled WGS sequence"/>
</dbReference>
<keyword evidence="3" id="KW-1185">Reference proteome</keyword>
<evidence type="ECO:0000313" key="3">
    <source>
        <dbReference type="Proteomes" id="UP000294887"/>
    </source>
</evidence>
<organism evidence="2 3">
    <name type="scientific">Cocleimonas flava</name>
    <dbReference type="NCBI Taxonomy" id="634765"/>
    <lineage>
        <taxon>Bacteria</taxon>
        <taxon>Pseudomonadati</taxon>
        <taxon>Pseudomonadota</taxon>
        <taxon>Gammaproteobacteria</taxon>
        <taxon>Thiotrichales</taxon>
        <taxon>Thiotrichaceae</taxon>
        <taxon>Cocleimonas</taxon>
    </lineage>
</organism>
<feature type="signal peptide" evidence="1">
    <location>
        <begin position="1"/>
        <end position="26"/>
    </location>
</feature>
<gene>
    <name evidence="2" type="ORF">EV695_0603</name>
</gene>
<sequence length="87" mass="9700">MVSKMKKLAAAVLSISFMIASQGAIACDDKACERAYLSSTSQYISNHGRQANTARTEREAHALNRERRDYAVQSHLHRAKQFLSSSK</sequence>
<accession>A0A4V2P993</accession>
<keyword evidence="1" id="KW-0732">Signal</keyword>
<proteinExistence type="predicted"/>
<dbReference type="AlphaFoldDB" id="A0A4V2P993"/>
<reference evidence="2 3" key="1">
    <citation type="submission" date="2019-03" db="EMBL/GenBank/DDBJ databases">
        <title>Genomic Encyclopedia of Type Strains, Phase IV (KMG-IV): sequencing the most valuable type-strain genomes for metagenomic binning, comparative biology and taxonomic classification.</title>
        <authorList>
            <person name="Goeker M."/>
        </authorList>
    </citation>
    <scope>NUCLEOTIDE SEQUENCE [LARGE SCALE GENOMIC DNA]</scope>
    <source>
        <strain evidence="2 3">DSM 24830</strain>
    </source>
</reference>
<dbReference type="PROSITE" id="PS51257">
    <property type="entry name" value="PROKAR_LIPOPROTEIN"/>
    <property type="match status" value="1"/>
</dbReference>
<protein>
    <submittedName>
        <fullName evidence="2">Uncharacterized protein</fullName>
    </submittedName>
</protein>
<feature type="chain" id="PRO_5020574570" evidence="1">
    <location>
        <begin position="27"/>
        <end position="87"/>
    </location>
</feature>
<comment type="caution">
    <text evidence="2">The sequence shown here is derived from an EMBL/GenBank/DDBJ whole genome shotgun (WGS) entry which is preliminary data.</text>
</comment>
<dbReference type="EMBL" id="SMFQ01000002">
    <property type="protein sequence ID" value="TCJ88745.1"/>
    <property type="molecule type" value="Genomic_DNA"/>
</dbReference>
<evidence type="ECO:0000313" key="2">
    <source>
        <dbReference type="EMBL" id="TCJ88745.1"/>
    </source>
</evidence>